<evidence type="ECO:0000313" key="1">
    <source>
        <dbReference type="EMBL" id="KAJ8121861.1"/>
    </source>
</evidence>
<dbReference type="Proteomes" id="UP001153334">
    <property type="component" value="Unassembled WGS sequence"/>
</dbReference>
<proteinExistence type="predicted"/>
<name>A0ACC2J377_9PEZI</name>
<keyword evidence="2" id="KW-1185">Reference proteome</keyword>
<gene>
    <name evidence="1" type="ORF">ONZ43_g1796</name>
</gene>
<organism evidence="1 2">
    <name type="scientific">Nemania bipapillata</name>
    <dbReference type="NCBI Taxonomy" id="110536"/>
    <lineage>
        <taxon>Eukaryota</taxon>
        <taxon>Fungi</taxon>
        <taxon>Dikarya</taxon>
        <taxon>Ascomycota</taxon>
        <taxon>Pezizomycotina</taxon>
        <taxon>Sordariomycetes</taxon>
        <taxon>Xylariomycetidae</taxon>
        <taxon>Xylariales</taxon>
        <taxon>Xylariaceae</taxon>
        <taxon>Nemania</taxon>
    </lineage>
</organism>
<comment type="caution">
    <text evidence="1">The sequence shown here is derived from an EMBL/GenBank/DDBJ whole genome shotgun (WGS) entry which is preliminary data.</text>
</comment>
<protein>
    <submittedName>
        <fullName evidence="1">Uncharacterized protein</fullName>
    </submittedName>
</protein>
<reference evidence="1" key="1">
    <citation type="submission" date="2022-11" db="EMBL/GenBank/DDBJ databases">
        <title>Genome Sequence of Nemania bipapillata.</title>
        <authorList>
            <person name="Buettner E."/>
        </authorList>
    </citation>
    <scope>NUCLEOTIDE SEQUENCE</scope>
    <source>
        <strain evidence="1">CP14</strain>
    </source>
</reference>
<sequence length="840" mass="93644">MIARSAHVGAVCLRCRLQLRQFTPARYISTSDAPGTPPSAPPSVPLNDPPSAHRPHDRADGEDAIQDAATPGENPELRPGRLLKEAVASLGTDVLGKPAYAIVMRDGGKVKKRKLPKASVDEEPGSSGNIAESIEALIDSQRESPAQDEVRSNIEGLRPTTDTVLLEKDFRKLQRLLTRGFLSTQLQDYLESFEKPEVGEATTSRNFSWIRSVTHWEPLPTDSAAVDNSNIKLRGYVPDKTPAKGKLAIRIMRECWGLSIAEVLQTQLGETWIKMDNSEFVLLMRGTQRFMNTLGDVWLEPGETIEAFRNQKMLRLVTTQQKVDTLIRDLHKTLRSIVTKTFPIFIASSETPNDATLEELGRITNTYLHVTWIELKSRAAKGFAHLEDMAHIVFRLLLTAVGPRQATSTLLSPTVSGAHPGRLIVDTMSKSKLGWKDRLSQWARYTQPVTPKDSAVDTVLPLTQFKLPFEPSKPTENLNENLEFFPDTPFPPYPVKWSNVSRTSTVAHFGQVLHPYDPLNPTPSLPSLLANTNKPIFVPTSPHPLYLTKFDTDNSNTNLPLVTTKSTLVLHFWPSPSSNPVEKLLSSKKSKAKSKAPSAHAGDTPPAPLLELRLTTSDNEVKGVESLRAISRTHHTDVMLPSSLVDVRFTQTQHEMLQAKDHETLTGWQPLADFLGASRLDLENGKLEVPPRQRFFVPRRLFTKIPSPFQPSSLFTARGYQARAANEEQYEQQQEEEETQYSEDGDLVSISYEFVGLESHLSATVPYEGHQLTYTSIEAGQGGGRRAEITLEPIEYPHSTNSSAEVANRRNQQEDFLACCSKLVADRSLWRGIDNYKPRA</sequence>
<evidence type="ECO:0000313" key="2">
    <source>
        <dbReference type="Proteomes" id="UP001153334"/>
    </source>
</evidence>
<accession>A0ACC2J377</accession>
<dbReference type="EMBL" id="JAPESX010000332">
    <property type="protein sequence ID" value="KAJ8121861.1"/>
    <property type="molecule type" value="Genomic_DNA"/>
</dbReference>